<evidence type="ECO:0000313" key="2">
    <source>
        <dbReference type="EMBL" id="WAT93698.1"/>
    </source>
</evidence>
<accession>A0AA47JMU4</accession>
<proteinExistence type="predicted"/>
<name>A0AA47JMU4_VIBPH</name>
<dbReference type="Proteomes" id="UP001156560">
    <property type="component" value="Plasmid pHLA"/>
</dbReference>
<gene>
    <name evidence="2" type="ORF">O1Q84_26640</name>
</gene>
<geneLocation type="plasmid" evidence="2 3">
    <name>pHLA</name>
</geneLocation>
<sequence>MRTNTAICLIASLFFSVTTLADESKRTYYSLSELKDVKVRQQLVSDGEEALRIESIRERAEEVGSANGYIATMERLTDVVDSKSHLFDRLLPFEHLINASANLSSGEAKYLRPGMVDKVEAHAAITRDTKATIIRTDNLVYRLREQPKPVLRKPHWSDYLYDKNSLTPTTLIDELLPRNSEELEIFNSALDEGWAMGSEQAIAEMRNRVINAFIDATAMIRYVNLVESGYIEKPDMIIENVGITVQGDQLGLGTQFISLSGEAVWQTNSDLYSSPVIKDPRGSVRRDAVSKVETEGLTHDQIKSILVEE</sequence>
<keyword evidence="2" id="KW-0614">Plasmid</keyword>
<protein>
    <submittedName>
        <fullName evidence="2">Type IV secretory system conjugative DNA transfer family protein</fullName>
    </submittedName>
</protein>
<evidence type="ECO:0000313" key="3">
    <source>
        <dbReference type="Proteomes" id="UP001156560"/>
    </source>
</evidence>
<dbReference type="AlphaFoldDB" id="A0AA47JMU4"/>
<reference evidence="2" key="1">
    <citation type="submission" date="2022-12" db="EMBL/GenBank/DDBJ databases">
        <title>Vibrio parahaemolyticus become highly virulent by producing novel Tc toxins.</title>
        <authorList>
            <person name="Yang F."/>
            <person name="You Y."/>
            <person name="Lai Q."/>
            <person name="Xu L."/>
            <person name="Li F."/>
        </authorList>
    </citation>
    <scope>NUCLEOTIDE SEQUENCE</scope>
    <source>
        <strain evidence="2">Vp-HL-202005</strain>
        <plasmid evidence="2">pHLA</plasmid>
    </source>
</reference>
<feature type="chain" id="PRO_5041239361" evidence="1">
    <location>
        <begin position="22"/>
        <end position="309"/>
    </location>
</feature>
<dbReference type="InterPro" id="IPR031618">
    <property type="entry name" value="T4SS_TraI"/>
</dbReference>
<dbReference type="EMBL" id="CP114196">
    <property type="protein sequence ID" value="WAT93698.1"/>
    <property type="molecule type" value="Genomic_DNA"/>
</dbReference>
<feature type="signal peptide" evidence="1">
    <location>
        <begin position="1"/>
        <end position="21"/>
    </location>
</feature>
<dbReference type="Pfam" id="PF16932">
    <property type="entry name" value="T4SS_TraI"/>
    <property type="match status" value="1"/>
</dbReference>
<dbReference type="RefSeq" id="WP_206946959.1">
    <property type="nucleotide sequence ID" value="NZ_CP114196.1"/>
</dbReference>
<organism evidence="2 3">
    <name type="scientific">Vibrio parahaemolyticus</name>
    <dbReference type="NCBI Taxonomy" id="670"/>
    <lineage>
        <taxon>Bacteria</taxon>
        <taxon>Pseudomonadati</taxon>
        <taxon>Pseudomonadota</taxon>
        <taxon>Gammaproteobacteria</taxon>
        <taxon>Vibrionales</taxon>
        <taxon>Vibrionaceae</taxon>
        <taxon>Vibrio</taxon>
    </lineage>
</organism>
<keyword evidence="1" id="KW-0732">Signal</keyword>
<evidence type="ECO:0000256" key="1">
    <source>
        <dbReference type="SAM" id="SignalP"/>
    </source>
</evidence>